<evidence type="ECO:0000313" key="8">
    <source>
        <dbReference type="EMBL" id="KAK9720916.1"/>
    </source>
</evidence>
<feature type="transmembrane region" description="Helical" evidence="6">
    <location>
        <begin position="347"/>
        <end position="364"/>
    </location>
</feature>
<proteinExistence type="predicted"/>
<dbReference type="SUPFAM" id="SSF103473">
    <property type="entry name" value="MFS general substrate transporter"/>
    <property type="match status" value="1"/>
</dbReference>
<feature type="transmembrane region" description="Helical" evidence="6">
    <location>
        <begin position="187"/>
        <end position="205"/>
    </location>
</feature>
<dbReference type="Gene3D" id="1.10.3730.20">
    <property type="match status" value="1"/>
</dbReference>
<evidence type="ECO:0000256" key="6">
    <source>
        <dbReference type="SAM" id="Phobius"/>
    </source>
</evidence>
<gene>
    <name evidence="8" type="ORF">K7432_003838</name>
</gene>
<keyword evidence="4 6" id="KW-0472">Membrane</keyword>
<feature type="transmembrane region" description="Helical" evidence="6">
    <location>
        <begin position="252"/>
        <end position="274"/>
    </location>
</feature>
<evidence type="ECO:0000256" key="1">
    <source>
        <dbReference type="ARBA" id="ARBA00004141"/>
    </source>
</evidence>
<feature type="transmembrane region" description="Helical" evidence="6">
    <location>
        <begin position="585"/>
        <end position="604"/>
    </location>
</feature>
<evidence type="ECO:0000256" key="7">
    <source>
        <dbReference type="SAM" id="SignalP"/>
    </source>
</evidence>
<dbReference type="InterPro" id="IPR008521">
    <property type="entry name" value="Mg_trans_NIPA"/>
</dbReference>
<organism evidence="8 9">
    <name type="scientific">Basidiobolus ranarum</name>
    <dbReference type="NCBI Taxonomy" id="34480"/>
    <lineage>
        <taxon>Eukaryota</taxon>
        <taxon>Fungi</taxon>
        <taxon>Fungi incertae sedis</taxon>
        <taxon>Zoopagomycota</taxon>
        <taxon>Entomophthoromycotina</taxon>
        <taxon>Basidiobolomycetes</taxon>
        <taxon>Basidiobolales</taxon>
        <taxon>Basidiobolaceae</taxon>
        <taxon>Basidiobolus</taxon>
    </lineage>
</organism>
<keyword evidence="7" id="KW-0732">Signal</keyword>
<feature type="transmembrane region" description="Helical" evidence="6">
    <location>
        <begin position="553"/>
        <end position="573"/>
    </location>
</feature>
<feature type="compositionally biased region" description="Polar residues" evidence="5">
    <location>
        <begin position="385"/>
        <end position="430"/>
    </location>
</feature>
<evidence type="ECO:0000256" key="4">
    <source>
        <dbReference type="ARBA" id="ARBA00023136"/>
    </source>
</evidence>
<dbReference type="InterPro" id="IPR036259">
    <property type="entry name" value="MFS_trans_sf"/>
</dbReference>
<accession>A0ABR2W5L9</accession>
<dbReference type="PANTHER" id="PTHR12570:SF9">
    <property type="entry name" value="MAGNESIUM TRANSPORTER NIPA8-RELATED"/>
    <property type="match status" value="1"/>
</dbReference>
<feature type="transmembrane region" description="Helical" evidence="6">
    <location>
        <begin position="610"/>
        <end position="632"/>
    </location>
</feature>
<feature type="signal peptide" evidence="7">
    <location>
        <begin position="1"/>
        <end position="26"/>
    </location>
</feature>
<evidence type="ECO:0000313" key="9">
    <source>
        <dbReference type="Proteomes" id="UP001479436"/>
    </source>
</evidence>
<feature type="transmembrane region" description="Helical" evidence="6">
    <location>
        <begin position="511"/>
        <end position="533"/>
    </location>
</feature>
<keyword evidence="9" id="KW-1185">Reference proteome</keyword>
<dbReference type="Proteomes" id="UP001479436">
    <property type="component" value="Unassembled WGS sequence"/>
</dbReference>
<evidence type="ECO:0000256" key="3">
    <source>
        <dbReference type="ARBA" id="ARBA00022989"/>
    </source>
</evidence>
<comment type="subcellular location">
    <subcellularLocation>
        <location evidence="1">Membrane</location>
        <topology evidence="1">Multi-pass membrane protein</topology>
    </subcellularLocation>
</comment>
<evidence type="ECO:0008006" key="10">
    <source>
        <dbReference type="Google" id="ProtNLM"/>
    </source>
</evidence>
<sequence length="660" mass="73657">MLFLGLFQYSVSVFTTLSIYCQLAEAYYPPSTCVTDKDCVDPSIGLKTPSDASNFKSSRIGDYICSHNKCQYVVAAGELCQAPEECASYNSYLRANMTPPADMCSSKYCTIQSTCDGAWTLPYAPYNINSGTCCNAVQLDQKCYLLSGEVNPCQDGSGCHIENSSSSQQRGVTEIGVCKDNNDKHSIWIGVVLVLLGGTTLNIGLNLQKYALRKSQERKKLTRQNSSGSLPNINANSSLIHRLAYSTSRVNPIWVVGFVIYIAASFLNFVALQFAPQSLVAPLGAISLVTNVIIAPIMNKEKLGKFDIIGVVVIIGGCVLVVVFSGVVVQDYRLCVLLNLFKQTSTIIYIVLIFFFIVLSFFYIKIMEKNITPEDVDTPMIIQPEQGQPYSNDNAPVPLSTVQDSLRNRDNTLSSYETPQTEGINSTLRVDNNDDRESSMESSDYHDSGSEHPIISDGPGVQNKPREFNSMKKRTPIQIYWDRLIHQYRRISFIPSLTKTIPRTSWPIRKVLPLCYAALGAMMATMTTLFAKSLINLLSVSIFQKENQFNRPLAWVILIVTVVTAFSQVYWINMGLQRYDAMLQVPVFYVIWTVFDIIGGGIYYNEFVDFSAFQYGMFTLGVLVIFAGVALLSKRMSKITQKDLEFENELSRNRLASSRN</sequence>
<evidence type="ECO:0000256" key="2">
    <source>
        <dbReference type="ARBA" id="ARBA00022692"/>
    </source>
</evidence>
<feature type="transmembrane region" description="Helical" evidence="6">
    <location>
        <begin position="306"/>
        <end position="327"/>
    </location>
</feature>
<comment type="caution">
    <text evidence="8">The sequence shown here is derived from an EMBL/GenBank/DDBJ whole genome shotgun (WGS) entry which is preliminary data.</text>
</comment>
<evidence type="ECO:0000256" key="5">
    <source>
        <dbReference type="SAM" id="MobiDB-lite"/>
    </source>
</evidence>
<feature type="transmembrane region" description="Helical" evidence="6">
    <location>
        <begin position="280"/>
        <end position="299"/>
    </location>
</feature>
<feature type="region of interest" description="Disordered" evidence="5">
    <location>
        <begin position="381"/>
        <end position="467"/>
    </location>
</feature>
<feature type="compositionally biased region" description="Basic and acidic residues" evidence="5">
    <location>
        <begin position="431"/>
        <end position="450"/>
    </location>
</feature>
<dbReference type="SUPFAM" id="SSF103481">
    <property type="entry name" value="Multidrug resistance efflux transporter EmrE"/>
    <property type="match status" value="1"/>
</dbReference>
<name>A0ABR2W5L9_9FUNG</name>
<keyword evidence="3 6" id="KW-1133">Transmembrane helix</keyword>
<reference evidence="8 9" key="1">
    <citation type="submission" date="2023-04" db="EMBL/GenBank/DDBJ databases">
        <title>Genome of Basidiobolus ranarum AG-B5.</title>
        <authorList>
            <person name="Stajich J.E."/>
            <person name="Carter-House D."/>
            <person name="Gryganskyi A."/>
        </authorList>
    </citation>
    <scope>NUCLEOTIDE SEQUENCE [LARGE SCALE GENOMIC DNA]</scope>
    <source>
        <strain evidence="8 9">AG-B5</strain>
    </source>
</reference>
<dbReference type="PANTHER" id="PTHR12570">
    <property type="match status" value="1"/>
</dbReference>
<dbReference type="Pfam" id="PF05653">
    <property type="entry name" value="Mg_trans_NIPA"/>
    <property type="match status" value="2"/>
</dbReference>
<dbReference type="EMBL" id="JASJQH010006998">
    <property type="protein sequence ID" value="KAK9720916.1"/>
    <property type="molecule type" value="Genomic_DNA"/>
</dbReference>
<feature type="chain" id="PRO_5047364456" description="Magnesium transporter" evidence="7">
    <location>
        <begin position="27"/>
        <end position="660"/>
    </location>
</feature>
<dbReference type="InterPro" id="IPR037185">
    <property type="entry name" value="EmrE-like"/>
</dbReference>
<keyword evidence="2 6" id="KW-0812">Transmembrane</keyword>
<protein>
    <recommendedName>
        <fullName evidence="10">Magnesium transporter</fullName>
    </recommendedName>
</protein>